<dbReference type="EMBL" id="CP056068">
    <property type="protein sequence ID" value="UVC54634.1"/>
    <property type="molecule type" value="Genomic_DNA"/>
</dbReference>
<sequence>MRALAAQEAMKGITKMFTPTDMIIVDRSDIFTLKNIDSPENKKDDKTDDCSLHLKENAKKSIDDVNKRSFLLIGAGALGCEYLRLLAEMKVSRIAVVDNDIVETSNLSRQSLFTQNDVGNSKAESSVNNLKLLHDTSQYAGYNMLFTEGVYGYFKSQLRRSSKRRNMLNSDKNVDQKDELDNWVGISAVDNIEGRLALDGFCTQNGMPLVESGIYGMQCSTSLTVPYVTESFSSSVSGESFTGKYSCSVKGVPENIDDCIFYSIELFSWLFNGQNVILRNFLKNPIKSVELALERGANYFYTMLEIVNDYLSIIKEPMTNRHAKHMRSLENFEIRKWALKMYEKYVGHETDHKNLLIETLGNLKLKSLKPFYPYSEAKANMLDTRSFDYNKLKSLISQGFTLIEGAFNATGASNINKKNLDKNAFFNELDNYIAAVKNTTSSSYSDNSDDCVGNNVGLDENKVNVMVLEENCTDSMNFIYLMSNQRASTFKIPELDRRSIVKKAKNIVPAVSTCVSTSASLSLLELYKLAMLSRLDLHKNSFYDNVNIGMAKNNSCLSVNVDDSGATEVVLNSKVTLRYLVEGGEIDFYNKGKLIFKIYPYDYIKNENATKYLNNYFFNTATLKFVSNIANKPKVYTINKKESILNNLSLSYWDYIYVDDFRNKFDRHTTIDVCDGDGNVTNTSNDASNTTSKHVKRKLIGRVLQNKILSSLFNKENEILRGMLDNEVKSDNKFVYLYELVDLIEYMFDANVDAITFQNGYIIINNVNRYKLLKDVLSDRLITKTSSPPSPSGTIGTGKLAPDTLIRELILHIIARDKETNEFIELPDIQYRF</sequence>
<evidence type="ECO:0000313" key="4">
    <source>
        <dbReference type="Proteomes" id="UP000244803"/>
    </source>
</evidence>
<dbReference type="GO" id="GO:0005737">
    <property type="term" value="C:cytoplasm"/>
    <property type="evidence" value="ECO:0007669"/>
    <property type="project" value="TreeGrafter"/>
</dbReference>
<evidence type="ECO:0000256" key="1">
    <source>
        <dbReference type="ARBA" id="ARBA00022598"/>
    </source>
</evidence>
<dbReference type="InterPro" id="IPR000594">
    <property type="entry name" value="ThiF_NAD_FAD-bd"/>
</dbReference>
<dbReference type="PANTHER" id="PTHR10953">
    <property type="entry name" value="UBIQUITIN-ACTIVATING ENZYME E1"/>
    <property type="match status" value="1"/>
</dbReference>
<gene>
    <name evidence="3" type="ORF">MACJ_003598</name>
</gene>
<dbReference type="Gene3D" id="3.40.50.720">
    <property type="entry name" value="NAD(P)-binding Rossmann-like Domain"/>
    <property type="match status" value="1"/>
</dbReference>
<keyword evidence="1" id="KW-0436">Ligase</keyword>
<protein>
    <recommendedName>
        <fullName evidence="2">THIF-type NAD/FAD binding fold domain-containing protein</fullName>
    </recommendedName>
</protein>
<dbReference type="GO" id="GO:0004839">
    <property type="term" value="F:ubiquitin activating enzyme activity"/>
    <property type="evidence" value="ECO:0007669"/>
    <property type="project" value="TreeGrafter"/>
</dbReference>
<dbReference type="InterPro" id="IPR045886">
    <property type="entry name" value="ThiF/MoeB/HesA"/>
</dbReference>
<dbReference type="SUPFAM" id="SSF69572">
    <property type="entry name" value="Activating enzymes of the ubiquitin-like proteins"/>
    <property type="match status" value="1"/>
</dbReference>
<dbReference type="Pfam" id="PF00899">
    <property type="entry name" value="ThiF"/>
    <property type="match status" value="1"/>
</dbReference>
<dbReference type="InterPro" id="IPR042063">
    <property type="entry name" value="Ubi_acti_E1_SCCH"/>
</dbReference>
<dbReference type="PANTHER" id="PTHR10953:SF4">
    <property type="entry name" value="UBIQUITIN-ACTIVATING ENZYME E1 C-TERMINAL DOMAIN-CONTAINING PROTEIN"/>
    <property type="match status" value="1"/>
</dbReference>
<dbReference type="GO" id="GO:0005634">
    <property type="term" value="C:nucleus"/>
    <property type="evidence" value="ECO:0007669"/>
    <property type="project" value="TreeGrafter"/>
</dbReference>
<accession>A0A976XK80</accession>
<organism evidence="3 4">
    <name type="scientific">Theileria orientalis</name>
    <dbReference type="NCBI Taxonomy" id="68886"/>
    <lineage>
        <taxon>Eukaryota</taxon>
        <taxon>Sar</taxon>
        <taxon>Alveolata</taxon>
        <taxon>Apicomplexa</taxon>
        <taxon>Aconoidasida</taxon>
        <taxon>Piroplasmida</taxon>
        <taxon>Theileriidae</taxon>
        <taxon>Theileria</taxon>
    </lineage>
</organism>
<reference evidence="3" key="1">
    <citation type="submission" date="2022-07" db="EMBL/GenBank/DDBJ databases">
        <title>Evaluation of T. orientalis genome assembly methods using nanopore sequencing and analysis of variation between genomes.</title>
        <authorList>
            <person name="Yam J."/>
            <person name="Micallef M.L."/>
            <person name="Liu M."/>
            <person name="Djordjevic S.P."/>
            <person name="Bogema D.R."/>
            <person name="Jenkins C."/>
        </authorList>
    </citation>
    <scope>NUCLEOTIDE SEQUENCE</scope>
    <source>
        <strain evidence="3">Fish Creek</strain>
    </source>
</reference>
<dbReference type="GO" id="GO:0006511">
    <property type="term" value="P:ubiquitin-dependent protein catabolic process"/>
    <property type="evidence" value="ECO:0007669"/>
    <property type="project" value="TreeGrafter"/>
</dbReference>
<dbReference type="GO" id="GO:0006974">
    <property type="term" value="P:DNA damage response"/>
    <property type="evidence" value="ECO:0007669"/>
    <property type="project" value="TreeGrafter"/>
</dbReference>
<dbReference type="Proteomes" id="UP000244803">
    <property type="component" value="Chromosome 2"/>
</dbReference>
<evidence type="ECO:0000313" key="3">
    <source>
        <dbReference type="EMBL" id="UVC54634.1"/>
    </source>
</evidence>
<feature type="domain" description="THIF-type NAD/FAD binding fold" evidence="2">
    <location>
        <begin position="58"/>
        <end position="532"/>
    </location>
</feature>
<proteinExistence type="predicted"/>
<dbReference type="Gene3D" id="1.10.10.2660">
    <property type="entry name" value="Ubiquitin-activating enzyme E1, SCCH domain"/>
    <property type="match status" value="1"/>
</dbReference>
<name>A0A976XK80_THEOR</name>
<dbReference type="InterPro" id="IPR035985">
    <property type="entry name" value="Ubiquitin-activating_enz"/>
</dbReference>
<evidence type="ECO:0000259" key="2">
    <source>
        <dbReference type="Pfam" id="PF00899"/>
    </source>
</evidence>
<dbReference type="AlphaFoldDB" id="A0A976XK80"/>